<gene>
    <name evidence="1" type="ORF">SAMN05444277_10646</name>
</gene>
<proteinExistence type="predicted"/>
<sequence>MINALFQGLNEVFFARVNVNKPHPRSYPKMERDASV</sequence>
<protein>
    <submittedName>
        <fullName evidence="1">Uncharacterized protein</fullName>
    </submittedName>
</protein>
<dbReference type="AlphaFoldDB" id="A0A1I5W9P1"/>
<evidence type="ECO:0000313" key="2">
    <source>
        <dbReference type="Proteomes" id="UP000199031"/>
    </source>
</evidence>
<keyword evidence="2" id="KW-1185">Reference proteome</keyword>
<organism evidence="1 2">
    <name type="scientific">Parafilimonas terrae</name>
    <dbReference type="NCBI Taxonomy" id="1465490"/>
    <lineage>
        <taxon>Bacteria</taxon>
        <taxon>Pseudomonadati</taxon>
        <taxon>Bacteroidota</taxon>
        <taxon>Chitinophagia</taxon>
        <taxon>Chitinophagales</taxon>
        <taxon>Chitinophagaceae</taxon>
        <taxon>Parafilimonas</taxon>
    </lineage>
</organism>
<name>A0A1I5W9P1_9BACT</name>
<reference evidence="1 2" key="1">
    <citation type="submission" date="2016-10" db="EMBL/GenBank/DDBJ databases">
        <authorList>
            <person name="de Groot N.N."/>
        </authorList>
    </citation>
    <scope>NUCLEOTIDE SEQUENCE [LARGE SCALE GENOMIC DNA]</scope>
    <source>
        <strain evidence="1 2">DSM 28286</strain>
    </source>
</reference>
<evidence type="ECO:0000313" key="1">
    <source>
        <dbReference type="EMBL" id="SFQ16401.1"/>
    </source>
</evidence>
<dbReference type="EMBL" id="FOXQ01000006">
    <property type="protein sequence ID" value="SFQ16401.1"/>
    <property type="molecule type" value="Genomic_DNA"/>
</dbReference>
<dbReference type="STRING" id="1465490.SAMN05444277_10646"/>
<dbReference type="Proteomes" id="UP000199031">
    <property type="component" value="Unassembled WGS sequence"/>
</dbReference>
<accession>A0A1I5W9P1</accession>